<dbReference type="Gene3D" id="1.20.1260.10">
    <property type="match status" value="1"/>
</dbReference>
<accession>A0ABQ7I2J5</accession>
<reference evidence="7 8" key="1">
    <citation type="submission" date="2019-01" db="EMBL/GenBank/DDBJ databases">
        <title>Genomes sequencing and comparative genomics of infectious freshwater microsporidia, Cucumispora dikerogammari and Thelohania contejeani.</title>
        <authorList>
            <person name="Cormier A."/>
            <person name="Giraud I."/>
            <person name="Wattier R."/>
            <person name="Teixeira M."/>
            <person name="Grandjean F."/>
            <person name="Rigaud T."/>
            <person name="Cordaux R."/>
        </authorList>
    </citation>
    <scope>NUCLEOTIDE SEQUENCE [LARGE SCALE GENOMIC DNA]</scope>
    <source>
        <strain evidence="7">T1</strain>
        <tissue evidence="7">Spores</tissue>
    </source>
</reference>
<dbReference type="PANTHER" id="PTHR11431:SF75">
    <property type="entry name" value="FERRITIN"/>
    <property type="match status" value="1"/>
</dbReference>
<dbReference type="InterPro" id="IPR008331">
    <property type="entry name" value="Ferritin_DPS_dom"/>
</dbReference>
<dbReference type="PANTHER" id="PTHR11431">
    <property type="entry name" value="FERRITIN"/>
    <property type="match status" value="1"/>
</dbReference>
<evidence type="ECO:0000259" key="6">
    <source>
        <dbReference type="PROSITE" id="PS50905"/>
    </source>
</evidence>
<organism evidence="7 8">
    <name type="scientific">Astathelohania contejeani</name>
    <dbReference type="NCBI Taxonomy" id="164912"/>
    <lineage>
        <taxon>Eukaryota</taxon>
        <taxon>Fungi</taxon>
        <taxon>Fungi incertae sedis</taxon>
        <taxon>Microsporidia</taxon>
        <taxon>Astathelohaniidae</taxon>
        <taxon>Astathelohania</taxon>
    </lineage>
</organism>
<evidence type="ECO:0000256" key="5">
    <source>
        <dbReference type="RuleBase" id="RU361145"/>
    </source>
</evidence>
<dbReference type="PROSITE" id="PS50905">
    <property type="entry name" value="FERRITIN_LIKE"/>
    <property type="match status" value="1"/>
</dbReference>
<evidence type="ECO:0000256" key="2">
    <source>
        <dbReference type="ARBA" id="ARBA00022434"/>
    </source>
</evidence>
<evidence type="ECO:0000256" key="1">
    <source>
        <dbReference type="ARBA" id="ARBA00007513"/>
    </source>
</evidence>
<dbReference type="EMBL" id="SBIQ01000006">
    <property type="protein sequence ID" value="KAF7684633.1"/>
    <property type="molecule type" value="Genomic_DNA"/>
</dbReference>
<protein>
    <recommendedName>
        <fullName evidence="5">Ferritin</fullName>
        <ecNumber evidence="5">1.16.3.1</ecNumber>
    </recommendedName>
</protein>
<gene>
    <name evidence="7" type="primary">FRIH</name>
    <name evidence="7" type="ORF">TCON_0171</name>
</gene>
<dbReference type="InterPro" id="IPR012347">
    <property type="entry name" value="Ferritin-like"/>
</dbReference>
<comment type="similarity">
    <text evidence="1 5">Belongs to the ferritin family.</text>
</comment>
<evidence type="ECO:0000256" key="4">
    <source>
        <dbReference type="ARBA" id="ARBA00023004"/>
    </source>
</evidence>
<keyword evidence="2 5" id="KW-0409">Iron storage</keyword>
<evidence type="ECO:0000313" key="7">
    <source>
        <dbReference type="EMBL" id="KAF7684633.1"/>
    </source>
</evidence>
<comment type="caution">
    <text evidence="7">The sequence shown here is derived from an EMBL/GenBank/DDBJ whole genome shotgun (WGS) entry which is preliminary data.</text>
</comment>
<dbReference type="InterPro" id="IPR001519">
    <property type="entry name" value="Ferritin"/>
</dbReference>
<keyword evidence="4 5" id="KW-0408">Iron</keyword>
<keyword evidence="8" id="KW-1185">Reference proteome</keyword>
<dbReference type="SUPFAM" id="SSF47240">
    <property type="entry name" value="Ferritin-like"/>
    <property type="match status" value="1"/>
</dbReference>
<comment type="function">
    <text evidence="5">Stores iron in a soluble, non-toxic, readily available form. Important for iron homeostasis. Iron is taken up in the ferrous form and deposited as ferric hydroxides after oxidation.</text>
</comment>
<dbReference type="InterPro" id="IPR009040">
    <property type="entry name" value="Ferritin-like_diiron"/>
</dbReference>
<proteinExistence type="inferred from homology"/>
<dbReference type="InterPro" id="IPR009078">
    <property type="entry name" value="Ferritin-like_SF"/>
</dbReference>
<feature type="domain" description="Ferritin-like diiron" evidence="6">
    <location>
        <begin position="3"/>
        <end position="150"/>
    </location>
</feature>
<dbReference type="Proteomes" id="UP001516464">
    <property type="component" value="Unassembled WGS sequence"/>
</dbReference>
<sequence length="167" mass="19639">MDENLKKEFEELLSKQLSIEYGGFYLWNIIAAYCDRPNVALKGMNRFYTEMYKEEINHIRGIVDFMNNCGMKIYFKPINSPYDTFTGLVDILEKTLSYEQHVYDHILLIHRRASETDQSAICNLLDEYVNEKVEGLKKFQDMVVNAKRCATSELGVYLFDSQFKKNK</sequence>
<evidence type="ECO:0000313" key="8">
    <source>
        <dbReference type="Proteomes" id="UP001516464"/>
    </source>
</evidence>
<name>A0ABQ7I2J5_9MICR</name>
<keyword evidence="3 5" id="KW-0479">Metal-binding</keyword>
<dbReference type="Pfam" id="PF00210">
    <property type="entry name" value="Ferritin"/>
    <property type="match status" value="1"/>
</dbReference>
<evidence type="ECO:0000256" key="3">
    <source>
        <dbReference type="ARBA" id="ARBA00022723"/>
    </source>
</evidence>
<dbReference type="EC" id="1.16.3.1" evidence="5"/>
<comment type="catalytic activity">
    <reaction evidence="5">
        <text>4 Fe(2+) + O2 + 4 H(+) = 4 Fe(3+) + 2 H2O</text>
        <dbReference type="Rhea" id="RHEA:11148"/>
        <dbReference type="ChEBI" id="CHEBI:15377"/>
        <dbReference type="ChEBI" id="CHEBI:15378"/>
        <dbReference type="ChEBI" id="CHEBI:15379"/>
        <dbReference type="ChEBI" id="CHEBI:29033"/>
        <dbReference type="ChEBI" id="CHEBI:29034"/>
        <dbReference type="EC" id="1.16.3.1"/>
    </reaction>
</comment>
<keyword evidence="5" id="KW-0560">Oxidoreductase</keyword>